<dbReference type="Proteomes" id="UP000478417">
    <property type="component" value="Unassembled WGS sequence"/>
</dbReference>
<dbReference type="InterPro" id="IPR000917">
    <property type="entry name" value="Sulfatase_N"/>
</dbReference>
<comment type="caution">
    <text evidence="9">The sequence shown here is derived from an EMBL/GenBank/DDBJ whole genome shotgun (WGS) entry which is preliminary data.</text>
</comment>
<keyword evidence="6" id="KW-0106">Calcium</keyword>
<dbReference type="EMBL" id="JAAGNX010000001">
    <property type="protein sequence ID" value="NDV61496.1"/>
    <property type="molecule type" value="Genomic_DNA"/>
</dbReference>
<dbReference type="InterPro" id="IPR024607">
    <property type="entry name" value="Sulfatase_CS"/>
</dbReference>
<feature type="signal peptide" evidence="7">
    <location>
        <begin position="1"/>
        <end position="19"/>
    </location>
</feature>
<keyword evidence="4 7" id="KW-0732">Signal</keyword>
<evidence type="ECO:0000256" key="3">
    <source>
        <dbReference type="ARBA" id="ARBA00022723"/>
    </source>
</evidence>
<dbReference type="GO" id="GO:0005737">
    <property type="term" value="C:cytoplasm"/>
    <property type="evidence" value="ECO:0007669"/>
    <property type="project" value="TreeGrafter"/>
</dbReference>
<dbReference type="CDD" id="cd16030">
    <property type="entry name" value="iduronate-2-sulfatase"/>
    <property type="match status" value="1"/>
</dbReference>
<comment type="similarity">
    <text evidence="2">Belongs to the sulfatase family.</text>
</comment>
<dbReference type="GO" id="GO:0046872">
    <property type="term" value="F:metal ion binding"/>
    <property type="evidence" value="ECO:0007669"/>
    <property type="project" value="UniProtKB-KW"/>
</dbReference>
<keyword evidence="5" id="KW-0378">Hydrolase</keyword>
<dbReference type="PANTHER" id="PTHR45953:SF1">
    <property type="entry name" value="IDURONATE 2-SULFATASE"/>
    <property type="match status" value="1"/>
</dbReference>
<dbReference type="Gene3D" id="3.40.720.10">
    <property type="entry name" value="Alkaline Phosphatase, subunit A"/>
    <property type="match status" value="1"/>
</dbReference>
<name>A0A6B2LZK5_9BACT</name>
<feature type="chain" id="PRO_5025525887" evidence="7">
    <location>
        <begin position="20"/>
        <end position="522"/>
    </location>
</feature>
<dbReference type="InterPro" id="IPR017850">
    <property type="entry name" value="Alkaline_phosphatase_core_sf"/>
</dbReference>
<reference evidence="9 10" key="1">
    <citation type="submission" date="2020-02" db="EMBL/GenBank/DDBJ databases">
        <title>Albibacoteraceae fam. nov., the first described family within the subdivision 4 Verrucomicrobia.</title>
        <authorList>
            <person name="Xi F."/>
        </authorList>
    </citation>
    <scope>NUCLEOTIDE SEQUENCE [LARGE SCALE GENOMIC DNA]</scope>
    <source>
        <strain evidence="9 10">CK1056</strain>
    </source>
</reference>
<evidence type="ECO:0000256" key="1">
    <source>
        <dbReference type="ARBA" id="ARBA00001913"/>
    </source>
</evidence>
<dbReference type="RefSeq" id="WP_163962487.1">
    <property type="nucleotide sequence ID" value="NZ_JAAGNX010000001.1"/>
</dbReference>
<keyword evidence="10" id="KW-1185">Reference proteome</keyword>
<dbReference type="PANTHER" id="PTHR45953">
    <property type="entry name" value="IDURONATE 2-SULFATASE"/>
    <property type="match status" value="1"/>
</dbReference>
<comment type="cofactor">
    <cofactor evidence="1">
        <name>Ca(2+)</name>
        <dbReference type="ChEBI" id="CHEBI:29108"/>
    </cofactor>
</comment>
<evidence type="ECO:0000259" key="8">
    <source>
        <dbReference type="Pfam" id="PF00884"/>
    </source>
</evidence>
<gene>
    <name evidence="9" type="ORF">G0Q06_03435</name>
</gene>
<evidence type="ECO:0000256" key="2">
    <source>
        <dbReference type="ARBA" id="ARBA00008779"/>
    </source>
</evidence>
<protein>
    <submittedName>
        <fullName evidence="9">Sulfatase</fullName>
    </submittedName>
</protein>
<evidence type="ECO:0000256" key="6">
    <source>
        <dbReference type="ARBA" id="ARBA00022837"/>
    </source>
</evidence>
<evidence type="ECO:0000256" key="7">
    <source>
        <dbReference type="SAM" id="SignalP"/>
    </source>
</evidence>
<accession>A0A6B2LZK5</accession>
<dbReference type="GO" id="GO:0004423">
    <property type="term" value="F:iduronate-2-sulfatase activity"/>
    <property type="evidence" value="ECO:0007669"/>
    <property type="project" value="InterPro"/>
</dbReference>
<evidence type="ECO:0000256" key="5">
    <source>
        <dbReference type="ARBA" id="ARBA00022801"/>
    </source>
</evidence>
<evidence type="ECO:0000313" key="10">
    <source>
        <dbReference type="Proteomes" id="UP000478417"/>
    </source>
</evidence>
<evidence type="ECO:0000256" key="4">
    <source>
        <dbReference type="ARBA" id="ARBA00022729"/>
    </source>
</evidence>
<sequence>MKAFLIITLLFGSILQAFAAADHPNVVLIVCDDLNDYVTGFGGHPQAETPNMARLADSGVAFKRAYSNNPVCAPSRSSFLTGIYAHTSGNLFWNKWFENPVLKNSKTIMEHFRDNGYHVLGSGKLMHHAKRDVWSEFGHDTDYGPFAYNGTDRVAHPSVPMPFGGNGPVDGSFAALEDVPFADDEDPTSGWIYGKWGKDVTPFHYLEDGKKDLTPDERNAVWAEKRIRDFAEDENGKPFFLAVGFIRPHTPLHVAKKYYDMFPQDEIILPVVKPGDAEDTHYKDVFDDNQKGLKYFRTLNESYPTTDAALRAFTQAYLASVKAVDDCIGQVISAIDNSGLKENTIIIVTSDHGWNMGEKDYLFKNSPWEESTRVPFIVRAPGVAKAGGVAGQPISLIDLYPTLVDLCGLEGDTRKNDEGAPLDGFSVRPFLEDPACGEWEGPEAAISMIWAGLQGDDKWNPDRQHWSLRTERWRYIRYNNGDEELYDHNNDPYEWNNLATLPEHEDLKKSLHEKMLSLRSTD</sequence>
<dbReference type="PROSITE" id="PS00523">
    <property type="entry name" value="SULFATASE_1"/>
    <property type="match status" value="1"/>
</dbReference>
<organism evidence="9 10">
    <name type="scientific">Oceanipulchritudo coccoides</name>
    <dbReference type="NCBI Taxonomy" id="2706888"/>
    <lineage>
        <taxon>Bacteria</taxon>
        <taxon>Pseudomonadati</taxon>
        <taxon>Verrucomicrobiota</taxon>
        <taxon>Opitutia</taxon>
        <taxon>Puniceicoccales</taxon>
        <taxon>Oceanipulchritudinaceae</taxon>
        <taxon>Oceanipulchritudo</taxon>
    </lineage>
</organism>
<dbReference type="InterPro" id="IPR035874">
    <property type="entry name" value="IDS"/>
</dbReference>
<evidence type="ECO:0000313" key="9">
    <source>
        <dbReference type="EMBL" id="NDV61496.1"/>
    </source>
</evidence>
<dbReference type="SUPFAM" id="SSF53649">
    <property type="entry name" value="Alkaline phosphatase-like"/>
    <property type="match status" value="1"/>
</dbReference>
<dbReference type="AlphaFoldDB" id="A0A6B2LZK5"/>
<dbReference type="Pfam" id="PF00884">
    <property type="entry name" value="Sulfatase"/>
    <property type="match status" value="1"/>
</dbReference>
<proteinExistence type="inferred from homology"/>
<keyword evidence="3" id="KW-0479">Metal-binding</keyword>
<feature type="domain" description="Sulfatase N-terminal" evidence="8">
    <location>
        <begin position="24"/>
        <end position="408"/>
    </location>
</feature>